<reference evidence="4" key="1">
    <citation type="journal article" date="2019" name="Int. J. Syst. Evol. Microbiol.">
        <title>The Global Catalogue of Microorganisms (GCM) 10K type strain sequencing project: providing services to taxonomists for standard genome sequencing and annotation.</title>
        <authorList>
            <consortium name="The Broad Institute Genomics Platform"/>
            <consortium name="The Broad Institute Genome Sequencing Center for Infectious Disease"/>
            <person name="Wu L."/>
            <person name="Ma J."/>
        </authorList>
    </citation>
    <scope>NUCLEOTIDE SEQUENCE [LARGE SCALE GENOMIC DNA]</scope>
    <source>
        <strain evidence="4">NBRC 110044</strain>
    </source>
</reference>
<evidence type="ECO:0000259" key="2">
    <source>
        <dbReference type="Pfam" id="PF03795"/>
    </source>
</evidence>
<dbReference type="InterPro" id="IPR005545">
    <property type="entry name" value="YCII"/>
</dbReference>
<dbReference type="SUPFAM" id="SSF54909">
    <property type="entry name" value="Dimeric alpha+beta barrel"/>
    <property type="match status" value="1"/>
</dbReference>
<comment type="similarity">
    <text evidence="1">Belongs to the YciI family.</text>
</comment>
<gene>
    <name evidence="3" type="ORF">GCM10007907_00250</name>
</gene>
<protein>
    <recommendedName>
        <fullName evidence="2">YCII-related domain-containing protein</fullName>
    </recommendedName>
</protein>
<organism evidence="3 4">
    <name type="scientific">Chitinimonas prasina</name>
    <dbReference type="NCBI Taxonomy" id="1434937"/>
    <lineage>
        <taxon>Bacteria</taxon>
        <taxon>Pseudomonadati</taxon>
        <taxon>Pseudomonadota</taxon>
        <taxon>Betaproteobacteria</taxon>
        <taxon>Neisseriales</taxon>
        <taxon>Chitinibacteraceae</taxon>
        <taxon>Chitinimonas</taxon>
    </lineage>
</organism>
<name>A0ABQ5Y8H9_9NEIS</name>
<dbReference type="PANTHER" id="PTHR37828:SF1">
    <property type="entry name" value="YCII-RELATED DOMAIN-CONTAINING PROTEIN"/>
    <property type="match status" value="1"/>
</dbReference>
<evidence type="ECO:0000313" key="4">
    <source>
        <dbReference type="Proteomes" id="UP001156706"/>
    </source>
</evidence>
<dbReference type="InterPro" id="IPR011008">
    <property type="entry name" value="Dimeric_a/b-barrel"/>
</dbReference>
<sequence>MFLIDLVFTAPNDVVDKYVAAHRQYLSSHYDQGLFLLGGRKVPRTGGVILSRHNTLAEVEQIFNSDPLVLASAASYTVMEFELAMLSPELKALSFIQ</sequence>
<evidence type="ECO:0000313" key="3">
    <source>
        <dbReference type="EMBL" id="GLR11235.1"/>
    </source>
</evidence>
<dbReference type="EMBL" id="BSOG01000001">
    <property type="protein sequence ID" value="GLR11235.1"/>
    <property type="molecule type" value="Genomic_DNA"/>
</dbReference>
<evidence type="ECO:0000256" key="1">
    <source>
        <dbReference type="ARBA" id="ARBA00007689"/>
    </source>
</evidence>
<accession>A0ABQ5Y8H9</accession>
<keyword evidence="4" id="KW-1185">Reference proteome</keyword>
<feature type="domain" description="YCII-related" evidence="2">
    <location>
        <begin position="10"/>
        <end position="81"/>
    </location>
</feature>
<dbReference type="Pfam" id="PF03795">
    <property type="entry name" value="YCII"/>
    <property type="match status" value="1"/>
</dbReference>
<proteinExistence type="inferred from homology"/>
<dbReference type="Proteomes" id="UP001156706">
    <property type="component" value="Unassembled WGS sequence"/>
</dbReference>
<comment type="caution">
    <text evidence="3">The sequence shown here is derived from an EMBL/GenBank/DDBJ whole genome shotgun (WGS) entry which is preliminary data.</text>
</comment>
<dbReference type="PANTHER" id="PTHR37828">
    <property type="entry name" value="GSR2449 PROTEIN"/>
    <property type="match status" value="1"/>
</dbReference>